<dbReference type="RefSeq" id="WP_074573161.1">
    <property type="nucleotide sequence ID" value="NZ_FNJQ01000031.1"/>
</dbReference>
<organism evidence="3 4">
    <name type="scientific">Selenomonas ruminantium</name>
    <dbReference type="NCBI Taxonomy" id="971"/>
    <lineage>
        <taxon>Bacteria</taxon>
        <taxon>Bacillati</taxon>
        <taxon>Bacillota</taxon>
        <taxon>Negativicutes</taxon>
        <taxon>Selenomonadales</taxon>
        <taxon>Selenomonadaceae</taxon>
        <taxon>Selenomonas</taxon>
    </lineage>
</organism>
<dbReference type="OrthoDB" id="9812349at2"/>
<dbReference type="Proteomes" id="UP000182412">
    <property type="component" value="Unassembled WGS sequence"/>
</dbReference>
<evidence type="ECO:0000313" key="3">
    <source>
        <dbReference type="EMBL" id="SDP64302.1"/>
    </source>
</evidence>
<feature type="transmembrane region" description="Helical" evidence="1">
    <location>
        <begin position="113"/>
        <end position="132"/>
    </location>
</feature>
<keyword evidence="1" id="KW-0812">Transmembrane</keyword>
<feature type="domain" description="Zinc-ribbon" evidence="2">
    <location>
        <begin position="4"/>
        <end position="26"/>
    </location>
</feature>
<evidence type="ECO:0000259" key="2">
    <source>
        <dbReference type="Pfam" id="PF13240"/>
    </source>
</evidence>
<reference evidence="3 4" key="1">
    <citation type="submission" date="2016-10" db="EMBL/GenBank/DDBJ databases">
        <authorList>
            <person name="de Groot N.N."/>
        </authorList>
    </citation>
    <scope>NUCLEOTIDE SEQUENCE [LARGE SCALE GENOMIC DNA]</scope>
    <source>
        <strain evidence="3 4">S137</strain>
    </source>
</reference>
<evidence type="ECO:0000313" key="4">
    <source>
        <dbReference type="Proteomes" id="UP000182412"/>
    </source>
</evidence>
<dbReference type="Pfam" id="PF13240">
    <property type="entry name" value="Zn_Ribbon_1"/>
    <property type="match status" value="1"/>
</dbReference>
<evidence type="ECO:0000256" key="1">
    <source>
        <dbReference type="SAM" id="Phobius"/>
    </source>
</evidence>
<sequence length="150" mass="17099">MKKFCSNCGSPIEENVNFCPSCGASLADNDNREMYIPDEGIKEMFFRYDNRLNRQRYIMRLLTLVAGYVILEIIDKVNLLDDLLIGLLYLVLVIPNIMVVIRRLHDLDRPGWWFVGTLVPIVNLVLGLYMLFAKGTDGPNQYGPDPLGTD</sequence>
<accession>A0A1H0UDC3</accession>
<name>A0A1H0UDC3_SELRU</name>
<dbReference type="InterPro" id="IPR026870">
    <property type="entry name" value="Zinc_ribbon_dom"/>
</dbReference>
<feature type="transmembrane region" description="Helical" evidence="1">
    <location>
        <begin position="57"/>
        <end position="77"/>
    </location>
</feature>
<feature type="transmembrane region" description="Helical" evidence="1">
    <location>
        <begin position="83"/>
        <end position="101"/>
    </location>
</feature>
<dbReference type="PANTHER" id="PTHR34980">
    <property type="entry name" value="INNER MEMBRANE PROTEIN-RELATED-RELATED"/>
    <property type="match status" value="1"/>
</dbReference>
<dbReference type="Pfam" id="PF05656">
    <property type="entry name" value="DUF805"/>
    <property type="match status" value="1"/>
</dbReference>
<protein>
    <submittedName>
        <fullName evidence="3">Uncharacterized membrane protein YhaH, DUF805 family</fullName>
    </submittedName>
</protein>
<dbReference type="AlphaFoldDB" id="A0A1H0UDC3"/>
<dbReference type="EMBL" id="FNJQ01000031">
    <property type="protein sequence ID" value="SDP64302.1"/>
    <property type="molecule type" value="Genomic_DNA"/>
</dbReference>
<gene>
    <name evidence="3" type="ORF">SAMN05216366_13123</name>
</gene>
<proteinExistence type="predicted"/>
<dbReference type="GO" id="GO:0005886">
    <property type="term" value="C:plasma membrane"/>
    <property type="evidence" value="ECO:0007669"/>
    <property type="project" value="TreeGrafter"/>
</dbReference>
<dbReference type="InterPro" id="IPR008523">
    <property type="entry name" value="DUF805"/>
</dbReference>
<keyword evidence="1" id="KW-1133">Transmembrane helix</keyword>
<keyword evidence="1" id="KW-0472">Membrane</keyword>